<evidence type="ECO:0000256" key="1">
    <source>
        <dbReference type="ARBA" id="ARBA00004328"/>
    </source>
</evidence>
<evidence type="ECO:0000313" key="5">
    <source>
        <dbReference type="Proteomes" id="UP000275076"/>
    </source>
</evidence>
<protein>
    <submittedName>
        <fullName evidence="4">Phage major capsid protein</fullName>
    </submittedName>
</protein>
<dbReference type="EMBL" id="RBVX01000013">
    <property type="protein sequence ID" value="RSL32729.1"/>
    <property type="molecule type" value="Genomic_DNA"/>
</dbReference>
<dbReference type="InterPro" id="IPR024455">
    <property type="entry name" value="Phage_capsid"/>
</dbReference>
<dbReference type="SUPFAM" id="SSF56563">
    <property type="entry name" value="Major capsid protein gp5"/>
    <property type="match status" value="1"/>
</dbReference>
<evidence type="ECO:0000256" key="2">
    <source>
        <dbReference type="SAM" id="MobiDB-lite"/>
    </source>
</evidence>
<dbReference type="Pfam" id="PF05065">
    <property type="entry name" value="Phage_capsid"/>
    <property type="match status" value="1"/>
</dbReference>
<proteinExistence type="predicted"/>
<feature type="compositionally biased region" description="Basic and acidic residues" evidence="2">
    <location>
        <begin position="29"/>
        <end position="43"/>
    </location>
</feature>
<dbReference type="AlphaFoldDB" id="A0A3R9P8L0"/>
<organism evidence="4 5">
    <name type="scientific">Salibacterium salarium</name>
    <dbReference type="NCBI Taxonomy" id="284579"/>
    <lineage>
        <taxon>Bacteria</taxon>
        <taxon>Bacillati</taxon>
        <taxon>Bacillota</taxon>
        <taxon>Bacilli</taxon>
        <taxon>Bacillales</taxon>
        <taxon>Bacillaceae</taxon>
    </lineage>
</organism>
<comment type="subcellular location">
    <subcellularLocation>
        <location evidence="1">Virion</location>
    </subcellularLocation>
</comment>
<reference evidence="4 5" key="1">
    <citation type="submission" date="2018-10" db="EMBL/GenBank/DDBJ databases">
        <title>Draft genome sequence of Bacillus salarius IM0101, isolated from a hypersaline soil in Inner Mongolia, China.</title>
        <authorList>
            <person name="Yamprayoonswat W."/>
            <person name="Boonvisut S."/>
            <person name="Jumpathong W."/>
            <person name="Sittihan S."/>
            <person name="Ruangsuj P."/>
            <person name="Wanthongcharoen S."/>
            <person name="Thongpramul N."/>
            <person name="Pimmason S."/>
            <person name="Yu B."/>
            <person name="Yasawong M."/>
        </authorList>
    </citation>
    <scope>NUCLEOTIDE SEQUENCE [LARGE SCALE GENOMIC DNA]</scope>
    <source>
        <strain evidence="4 5">IM0101</strain>
    </source>
</reference>
<dbReference type="Proteomes" id="UP000275076">
    <property type="component" value="Unassembled WGS sequence"/>
</dbReference>
<evidence type="ECO:0000259" key="3">
    <source>
        <dbReference type="Pfam" id="PF05065"/>
    </source>
</evidence>
<feature type="region of interest" description="Disordered" evidence="2">
    <location>
        <begin position="68"/>
        <end position="122"/>
    </location>
</feature>
<feature type="region of interest" description="Disordered" evidence="2">
    <location>
        <begin position="20"/>
        <end position="43"/>
    </location>
</feature>
<dbReference type="OrthoDB" id="411118at2"/>
<name>A0A3R9P8L0_9BACI</name>
<sequence>MPTVKKRFRYQVGLQFFAKGEEESGQTETKAEKRKREIGERKTEIRSQLEKEEKVDLDKLHQEVRDLDEEAQEIEKRERLMKETEEIDKGNGGETRTVETFNTDPESRKSQEEQEEADWEQRGANLHERRAVTVASGDLITPDHQSSSIKSTFNQVSTLIDRVSTVPLQGGESYESPFEIQHGEGNYTAEGEAYFDVDHEFGYATINKSKVTAYNEITEEVLKLPRANYAQRTVEGVRKSLRKKMAKEILVGTGSSNEFTGIFSSNATAINPSTDKLISEINENTLDEIIYGYGGDEDVEDESVLILSKDDLRKFAMLRIGNDNRKAYEVVPNGNTGTINGVAYIINSGAGSIATAADGDFLMAYGPLSNYEMAVFSPTDIKRSEDFKFKEGMIAHRGSVMAGGNVVAHNGFLRVKYEDPAV</sequence>
<feature type="compositionally biased region" description="Basic and acidic residues" evidence="2">
    <location>
        <begin position="73"/>
        <end position="91"/>
    </location>
</feature>
<keyword evidence="5" id="KW-1185">Reference proteome</keyword>
<comment type="caution">
    <text evidence="4">The sequence shown here is derived from an EMBL/GenBank/DDBJ whole genome shotgun (WGS) entry which is preliminary data.</text>
</comment>
<feature type="domain" description="Phage capsid-like C-terminal" evidence="3">
    <location>
        <begin position="139"/>
        <end position="416"/>
    </location>
</feature>
<accession>A0A3R9P8L0</accession>
<dbReference type="NCBIfam" id="TIGR01554">
    <property type="entry name" value="major_cap_HK97"/>
    <property type="match status" value="1"/>
</dbReference>
<gene>
    <name evidence="4" type="ORF">D7Z54_14530</name>
</gene>
<evidence type="ECO:0000313" key="4">
    <source>
        <dbReference type="EMBL" id="RSL32729.1"/>
    </source>
</evidence>
<dbReference type="InterPro" id="IPR054612">
    <property type="entry name" value="Phage_capsid-like_C"/>
</dbReference>